<evidence type="ECO:0000256" key="1">
    <source>
        <dbReference type="ARBA" id="ARBA00008834"/>
    </source>
</evidence>
<sequence length="369" mass="39877">MLSKHHALYMFVLLKCTLAQTSGDCTIRGVYEAVTTREKIKKCTTLTFGNLAVPGGVQLDLSNLPGGMTLVFTGKIVFECKEQDKNYLVLISGKNVHITGTGGNSFDGNGACYWEKKKAGGKKKPKFFLFHLVDSHVENLNVLNAPVHVFMISNCQNTLFNNIKIDNRAGDGLASNTDGFHVTESTDIVIRDCFVHNQDDCFTATSGKNITFTGSTCEKGNGVSLGSIGNKATNDVSDVSLSNITIKNSLNGFRIKTVLNAVGSVSNVKVSDLILMNITDFGIVVRQDYLDAKGNVPQRIPTNGVTITNLTITNIYGTVSPTGQRTLEYCGTTSCSRWNWSNIHIQGGSEEGLAKCLNPPKESSGVKCI</sequence>
<evidence type="ECO:0000256" key="8">
    <source>
        <dbReference type="ARBA" id="ARBA00023316"/>
    </source>
</evidence>
<evidence type="ECO:0000313" key="13">
    <source>
        <dbReference type="Proteomes" id="UP000053237"/>
    </source>
</evidence>
<name>A0A024FTE8_9STRA</name>
<dbReference type="SMART" id="SM00710">
    <property type="entry name" value="PbH1"/>
    <property type="match status" value="6"/>
</dbReference>
<evidence type="ECO:0000256" key="5">
    <source>
        <dbReference type="ARBA" id="ARBA00022801"/>
    </source>
</evidence>
<dbReference type="InterPro" id="IPR050434">
    <property type="entry name" value="Glycosyl_hydrlase_28"/>
</dbReference>
<comment type="catalytic activity">
    <reaction evidence="9">
        <text>(1,4-alpha-D-galacturonosyl)n+m + H2O = (1,4-alpha-D-galacturonosyl)n + (1,4-alpha-D-galacturonosyl)m.</text>
        <dbReference type="EC" id="3.2.1.15"/>
    </reaction>
</comment>
<keyword evidence="8" id="KW-0961">Cell wall biogenesis/degradation</keyword>
<evidence type="ECO:0000256" key="4">
    <source>
        <dbReference type="ARBA" id="ARBA00022737"/>
    </source>
</evidence>
<dbReference type="SUPFAM" id="SSF51126">
    <property type="entry name" value="Pectin lyase-like"/>
    <property type="match status" value="1"/>
</dbReference>
<dbReference type="GO" id="GO:0071555">
    <property type="term" value="P:cell wall organization"/>
    <property type="evidence" value="ECO:0007669"/>
    <property type="project" value="UniProtKB-KW"/>
</dbReference>
<dbReference type="Proteomes" id="UP000053237">
    <property type="component" value="Unassembled WGS sequence"/>
</dbReference>
<evidence type="ECO:0000313" key="12">
    <source>
        <dbReference type="EMBL" id="CCI10375.1"/>
    </source>
</evidence>
<reference evidence="12 13" key="1">
    <citation type="submission" date="2012-05" db="EMBL/GenBank/DDBJ databases">
        <title>Recombination and specialization in a pathogen metapopulation.</title>
        <authorList>
            <person name="Gardiner A."/>
            <person name="Kemen E."/>
            <person name="Schultz-Larsen T."/>
            <person name="MacLean D."/>
            <person name="Van Oosterhout C."/>
            <person name="Jones J.D.G."/>
        </authorList>
    </citation>
    <scope>NUCLEOTIDE SEQUENCE [LARGE SCALE GENOMIC DNA]</scope>
    <source>
        <strain evidence="12 13">Ac Nc2</strain>
    </source>
</reference>
<organism evidence="12 13">
    <name type="scientific">Albugo candida</name>
    <dbReference type="NCBI Taxonomy" id="65357"/>
    <lineage>
        <taxon>Eukaryota</taxon>
        <taxon>Sar</taxon>
        <taxon>Stramenopiles</taxon>
        <taxon>Oomycota</taxon>
        <taxon>Peronosporomycetes</taxon>
        <taxon>Albuginales</taxon>
        <taxon>Albuginaceae</taxon>
        <taxon>Albugo</taxon>
    </lineage>
</organism>
<keyword evidence="5 10" id="KW-0378">Hydrolase</keyword>
<evidence type="ECO:0000256" key="7">
    <source>
        <dbReference type="ARBA" id="ARBA00023295"/>
    </source>
</evidence>
<dbReference type="GO" id="GO:0005576">
    <property type="term" value="C:extracellular region"/>
    <property type="evidence" value="ECO:0007669"/>
    <property type="project" value="TreeGrafter"/>
</dbReference>
<keyword evidence="13" id="KW-1185">Reference proteome</keyword>
<evidence type="ECO:0000256" key="9">
    <source>
        <dbReference type="ARBA" id="ARBA00034074"/>
    </source>
</evidence>
<dbReference type="GO" id="GO:0004650">
    <property type="term" value="F:polygalacturonase activity"/>
    <property type="evidence" value="ECO:0007669"/>
    <property type="project" value="UniProtKB-EC"/>
</dbReference>
<comment type="similarity">
    <text evidence="1 10">Belongs to the glycosyl hydrolase 28 family.</text>
</comment>
<keyword evidence="6" id="KW-1015">Disulfide bond</keyword>
<dbReference type="InterPro" id="IPR006626">
    <property type="entry name" value="PbH1"/>
</dbReference>
<keyword evidence="7 10" id="KW-0326">Glycosidase</keyword>
<dbReference type="AlphaFoldDB" id="A0A024FTE8"/>
<gene>
    <name evidence="12" type="ORF">BN9_095510</name>
</gene>
<dbReference type="EC" id="3.2.1.15" evidence="2"/>
<dbReference type="EMBL" id="CAIX01000225">
    <property type="protein sequence ID" value="CCI10375.1"/>
    <property type="molecule type" value="Genomic_DNA"/>
</dbReference>
<dbReference type="InterPro" id="IPR011050">
    <property type="entry name" value="Pectin_lyase_fold/virulence"/>
</dbReference>
<protein>
    <recommendedName>
        <fullName evidence="2">endo-polygalacturonase</fullName>
        <ecNumber evidence="2">3.2.1.15</ecNumber>
    </recommendedName>
</protein>
<dbReference type="STRING" id="65357.A0A024FTE8"/>
<dbReference type="GO" id="GO:0045490">
    <property type="term" value="P:pectin catabolic process"/>
    <property type="evidence" value="ECO:0007669"/>
    <property type="project" value="TreeGrafter"/>
</dbReference>
<keyword evidence="3 11" id="KW-0732">Signal</keyword>
<dbReference type="InterPro" id="IPR000743">
    <property type="entry name" value="Glyco_hydro_28"/>
</dbReference>
<evidence type="ECO:0000256" key="10">
    <source>
        <dbReference type="RuleBase" id="RU361169"/>
    </source>
</evidence>
<evidence type="ECO:0000256" key="3">
    <source>
        <dbReference type="ARBA" id="ARBA00022729"/>
    </source>
</evidence>
<evidence type="ECO:0000256" key="6">
    <source>
        <dbReference type="ARBA" id="ARBA00023157"/>
    </source>
</evidence>
<evidence type="ECO:0000256" key="2">
    <source>
        <dbReference type="ARBA" id="ARBA00012736"/>
    </source>
</evidence>
<evidence type="ECO:0000256" key="11">
    <source>
        <dbReference type="SAM" id="SignalP"/>
    </source>
</evidence>
<accession>A0A024FTE8</accession>
<dbReference type="OrthoDB" id="109813at2759"/>
<proteinExistence type="inferred from homology"/>
<comment type="caution">
    <text evidence="12">The sequence shown here is derived from an EMBL/GenBank/DDBJ whole genome shotgun (WGS) entry which is preliminary data.</text>
</comment>
<dbReference type="InParanoid" id="A0A024FTE8"/>
<keyword evidence="4" id="KW-0677">Repeat</keyword>
<dbReference type="Gene3D" id="2.160.20.10">
    <property type="entry name" value="Single-stranded right-handed beta-helix, Pectin lyase-like"/>
    <property type="match status" value="1"/>
</dbReference>
<dbReference type="PANTHER" id="PTHR31884:SF1">
    <property type="entry name" value="POLYGALACTURONASE"/>
    <property type="match status" value="1"/>
</dbReference>
<feature type="signal peptide" evidence="11">
    <location>
        <begin position="1"/>
        <end position="19"/>
    </location>
</feature>
<dbReference type="InterPro" id="IPR012334">
    <property type="entry name" value="Pectin_lyas_fold"/>
</dbReference>
<dbReference type="Pfam" id="PF00295">
    <property type="entry name" value="Glyco_hydro_28"/>
    <property type="match status" value="1"/>
</dbReference>
<dbReference type="PANTHER" id="PTHR31884">
    <property type="entry name" value="POLYGALACTURONASE"/>
    <property type="match status" value="1"/>
</dbReference>
<feature type="chain" id="PRO_5001531833" description="endo-polygalacturonase" evidence="11">
    <location>
        <begin position="20"/>
        <end position="369"/>
    </location>
</feature>